<comment type="similarity">
    <text evidence="3">Belongs to the PTH2 family.</text>
</comment>
<dbReference type="SUPFAM" id="SSF102462">
    <property type="entry name" value="Peptidyl-tRNA hydrolase II"/>
    <property type="match status" value="1"/>
</dbReference>
<protein>
    <recommendedName>
        <fullName evidence="1">peptidyl-tRNA hydrolase</fullName>
        <ecNumber evidence="1">3.1.1.29</ecNumber>
    </recommendedName>
</protein>
<dbReference type="NCBIfam" id="NF003314">
    <property type="entry name" value="PRK04322.1"/>
    <property type="match status" value="1"/>
</dbReference>
<comment type="catalytic activity">
    <reaction evidence="4">
        <text>an N-acyl-L-alpha-aminoacyl-tRNA + H2O = an N-acyl-L-amino acid + a tRNA + H(+)</text>
        <dbReference type="Rhea" id="RHEA:54448"/>
        <dbReference type="Rhea" id="RHEA-COMP:10123"/>
        <dbReference type="Rhea" id="RHEA-COMP:13883"/>
        <dbReference type="ChEBI" id="CHEBI:15377"/>
        <dbReference type="ChEBI" id="CHEBI:15378"/>
        <dbReference type="ChEBI" id="CHEBI:59874"/>
        <dbReference type="ChEBI" id="CHEBI:78442"/>
        <dbReference type="ChEBI" id="CHEBI:138191"/>
        <dbReference type="EC" id="3.1.1.29"/>
    </reaction>
</comment>
<dbReference type="EC" id="3.1.1.29" evidence="1"/>
<evidence type="ECO:0000313" key="8">
    <source>
        <dbReference type="Proteomes" id="UP000244005"/>
    </source>
</evidence>
<organism evidence="7 8">
    <name type="scientific">Marchantia polymorpha</name>
    <name type="common">Common liverwort</name>
    <name type="synonym">Marchantia aquatica</name>
    <dbReference type="NCBI Taxonomy" id="3197"/>
    <lineage>
        <taxon>Eukaryota</taxon>
        <taxon>Viridiplantae</taxon>
        <taxon>Streptophyta</taxon>
        <taxon>Embryophyta</taxon>
        <taxon>Marchantiophyta</taxon>
        <taxon>Marchantiopsida</taxon>
        <taxon>Marchantiidae</taxon>
        <taxon>Marchantiales</taxon>
        <taxon>Marchantiaceae</taxon>
        <taxon>Marchantia</taxon>
    </lineage>
</organism>
<keyword evidence="6" id="KW-0472">Membrane</keyword>
<dbReference type="InterPro" id="IPR023476">
    <property type="entry name" value="Pep_tRNA_hydro_II_dom_sf"/>
</dbReference>
<keyword evidence="8" id="KW-1185">Reference proteome</keyword>
<dbReference type="AlphaFoldDB" id="A0A2R6WCG1"/>
<dbReference type="GO" id="GO:0004045">
    <property type="term" value="F:peptidyl-tRNA hydrolase activity"/>
    <property type="evidence" value="ECO:0000318"/>
    <property type="project" value="GO_Central"/>
</dbReference>
<evidence type="ECO:0000256" key="1">
    <source>
        <dbReference type="ARBA" id="ARBA00013260"/>
    </source>
</evidence>
<feature type="transmembrane region" description="Helical" evidence="6">
    <location>
        <begin position="71"/>
        <end position="96"/>
    </location>
</feature>
<dbReference type="NCBIfam" id="TIGR00283">
    <property type="entry name" value="arch_pth2"/>
    <property type="match status" value="1"/>
</dbReference>
<keyword evidence="2" id="KW-0378">Hydrolase</keyword>
<keyword evidence="6" id="KW-1133">Transmembrane helix</keyword>
<reference evidence="8" key="1">
    <citation type="journal article" date="2017" name="Cell">
        <title>Insights into land plant evolution garnered from the Marchantia polymorpha genome.</title>
        <authorList>
            <person name="Bowman J.L."/>
            <person name="Kohchi T."/>
            <person name="Yamato K.T."/>
            <person name="Jenkins J."/>
            <person name="Shu S."/>
            <person name="Ishizaki K."/>
            <person name="Yamaoka S."/>
            <person name="Nishihama R."/>
            <person name="Nakamura Y."/>
            <person name="Berger F."/>
            <person name="Adam C."/>
            <person name="Aki S.S."/>
            <person name="Althoff F."/>
            <person name="Araki T."/>
            <person name="Arteaga-Vazquez M.A."/>
            <person name="Balasubrmanian S."/>
            <person name="Barry K."/>
            <person name="Bauer D."/>
            <person name="Boehm C.R."/>
            <person name="Briginshaw L."/>
            <person name="Caballero-Perez J."/>
            <person name="Catarino B."/>
            <person name="Chen F."/>
            <person name="Chiyoda S."/>
            <person name="Chovatia M."/>
            <person name="Davies K.M."/>
            <person name="Delmans M."/>
            <person name="Demura T."/>
            <person name="Dierschke T."/>
            <person name="Dolan L."/>
            <person name="Dorantes-Acosta A.E."/>
            <person name="Eklund D.M."/>
            <person name="Florent S.N."/>
            <person name="Flores-Sandoval E."/>
            <person name="Fujiyama A."/>
            <person name="Fukuzawa H."/>
            <person name="Galik B."/>
            <person name="Grimanelli D."/>
            <person name="Grimwood J."/>
            <person name="Grossniklaus U."/>
            <person name="Hamada T."/>
            <person name="Haseloff J."/>
            <person name="Hetherington A.J."/>
            <person name="Higo A."/>
            <person name="Hirakawa Y."/>
            <person name="Hundley H.N."/>
            <person name="Ikeda Y."/>
            <person name="Inoue K."/>
            <person name="Inoue S.I."/>
            <person name="Ishida S."/>
            <person name="Jia Q."/>
            <person name="Kakita M."/>
            <person name="Kanazawa T."/>
            <person name="Kawai Y."/>
            <person name="Kawashima T."/>
            <person name="Kennedy M."/>
            <person name="Kinose K."/>
            <person name="Kinoshita T."/>
            <person name="Kohara Y."/>
            <person name="Koide E."/>
            <person name="Komatsu K."/>
            <person name="Kopischke S."/>
            <person name="Kubo M."/>
            <person name="Kyozuka J."/>
            <person name="Lagercrantz U."/>
            <person name="Lin S.S."/>
            <person name="Lindquist E."/>
            <person name="Lipzen A.M."/>
            <person name="Lu C.W."/>
            <person name="De Luna E."/>
            <person name="Martienssen R.A."/>
            <person name="Minamino N."/>
            <person name="Mizutani M."/>
            <person name="Mizutani M."/>
            <person name="Mochizuki N."/>
            <person name="Monte I."/>
            <person name="Mosher R."/>
            <person name="Nagasaki H."/>
            <person name="Nakagami H."/>
            <person name="Naramoto S."/>
            <person name="Nishitani K."/>
            <person name="Ohtani M."/>
            <person name="Okamoto T."/>
            <person name="Okumura M."/>
            <person name="Phillips J."/>
            <person name="Pollak B."/>
            <person name="Reinders A."/>
            <person name="Rovekamp M."/>
            <person name="Sano R."/>
            <person name="Sawa S."/>
            <person name="Schmid M.W."/>
            <person name="Shirakawa M."/>
            <person name="Solano R."/>
            <person name="Spunde A."/>
            <person name="Suetsugu N."/>
            <person name="Sugano S."/>
            <person name="Sugiyama A."/>
            <person name="Sun R."/>
            <person name="Suzuki Y."/>
            <person name="Takenaka M."/>
            <person name="Takezawa D."/>
            <person name="Tomogane H."/>
            <person name="Tsuzuki M."/>
            <person name="Ueda T."/>
            <person name="Umeda M."/>
            <person name="Ward J.M."/>
            <person name="Watanabe Y."/>
            <person name="Yazaki K."/>
            <person name="Yokoyama R."/>
            <person name="Yoshitake Y."/>
            <person name="Yotsui I."/>
            <person name="Zachgo S."/>
            <person name="Schmutz J."/>
        </authorList>
    </citation>
    <scope>NUCLEOTIDE SEQUENCE [LARGE SCALE GENOMIC DNA]</scope>
    <source>
        <strain evidence="8">Tak-1</strain>
    </source>
</reference>
<dbReference type="EMBL" id="KZ772782">
    <property type="protein sequence ID" value="PTQ31542.1"/>
    <property type="molecule type" value="Genomic_DNA"/>
</dbReference>
<evidence type="ECO:0000313" key="7">
    <source>
        <dbReference type="EMBL" id="PTQ31542.1"/>
    </source>
</evidence>
<name>A0A2R6WCG1_MARPO</name>
<dbReference type="OrthoDB" id="1733656at2759"/>
<evidence type="ECO:0000256" key="6">
    <source>
        <dbReference type="SAM" id="Phobius"/>
    </source>
</evidence>
<feature type="region of interest" description="Disordered" evidence="5">
    <location>
        <begin position="102"/>
        <end position="143"/>
    </location>
</feature>
<dbReference type="CDD" id="cd02430">
    <property type="entry name" value="PTH2"/>
    <property type="match status" value="1"/>
</dbReference>
<dbReference type="GO" id="GO:0005829">
    <property type="term" value="C:cytosol"/>
    <property type="evidence" value="ECO:0000318"/>
    <property type="project" value="GO_Central"/>
</dbReference>
<dbReference type="Proteomes" id="UP000244005">
    <property type="component" value="Unassembled WGS sequence"/>
</dbReference>
<evidence type="ECO:0000256" key="5">
    <source>
        <dbReference type="SAM" id="MobiDB-lite"/>
    </source>
</evidence>
<dbReference type="PANTHER" id="PTHR12649">
    <property type="entry name" value="PEPTIDYL-TRNA HYDROLASE 2"/>
    <property type="match status" value="1"/>
</dbReference>
<evidence type="ECO:0000256" key="2">
    <source>
        <dbReference type="ARBA" id="ARBA00022801"/>
    </source>
</evidence>
<dbReference type="InterPro" id="IPR002833">
    <property type="entry name" value="PTH2"/>
</dbReference>
<dbReference type="PANTHER" id="PTHR12649:SF11">
    <property type="entry name" value="PEPTIDYL-TRNA HYDROLASE 2, MITOCHONDRIAL"/>
    <property type="match status" value="1"/>
</dbReference>
<dbReference type="Pfam" id="PF01981">
    <property type="entry name" value="PTH2"/>
    <property type="match status" value="1"/>
</dbReference>
<proteinExistence type="inferred from homology"/>
<evidence type="ECO:0000256" key="4">
    <source>
        <dbReference type="ARBA" id="ARBA00048707"/>
    </source>
</evidence>
<dbReference type="FunFam" id="3.40.1490.10:FF:000002">
    <property type="entry name" value="Peptidyl-tRNA hydrolase 2, mitochondrial"/>
    <property type="match status" value="1"/>
</dbReference>
<sequence>MLPSPWVDNISRSLGEMQQGLRNFAPSLFAGVRINGPEIKALLQHIRLPSFLYKDTQCLTLQDFSARNGEAWLAAALGLANFVPGFVMGFLIGVLVELPKGGKSEPADASSKKRLTGGGGRRGLRGNTGTFRPSHSASTAAEEESGELKMVFVVRQDLKMGAGKIASQCAHAAVGTYEECLNRGQRLLLRKWEDCGQPKIVVTCKSQHEMNELRAKAERAGLPCFTVADAGRTQVAAGSKTVLAIGPGAKTTIDNVTRHLRLL</sequence>
<keyword evidence="6" id="KW-0812">Transmembrane</keyword>
<dbReference type="Gramene" id="Mp8g13490.1">
    <property type="protein sequence ID" value="Mp8g13490.1.cds"/>
    <property type="gene ID" value="Mp8g13490"/>
</dbReference>
<gene>
    <name evidence="7" type="ORF">MARPO_0110s0033</name>
</gene>
<feature type="compositionally biased region" description="Low complexity" evidence="5">
    <location>
        <begin position="125"/>
        <end position="140"/>
    </location>
</feature>
<dbReference type="Gene3D" id="3.40.1490.10">
    <property type="entry name" value="Bit1"/>
    <property type="match status" value="1"/>
</dbReference>
<accession>A0A2R6WCG1</accession>
<evidence type="ECO:0000256" key="3">
    <source>
        <dbReference type="ARBA" id="ARBA00038050"/>
    </source>
</evidence>